<gene>
    <name evidence="1" type="ORF">PGLA1383_LOCUS8171</name>
</gene>
<dbReference type="OrthoDB" id="10576766at2759"/>
<protein>
    <submittedName>
        <fullName evidence="1">Uncharacterized protein</fullName>
    </submittedName>
</protein>
<dbReference type="OMA" id="ANCCVEP"/>
<dbReference type="Proteomes" id="UP000654075">
    <property type="component" value="Unassembled WGS sequence"/>
</dbReference>
<comment type="caution">
    <text evidence="1">The sequence shown here is derived from an EMBL/GenBank/DDBJ whole genome shotgun (WGS) entry which is preliminary data.</text>
</comment>
<proteinExistence type="predicted"/>
<dbReference type="EMBL" id="CAJNNV010003678">
    <property type="protein sequence ID" value="CAE8589407.1"/>
    <property type="molecule type" value="Genomic_DNA"/>
</dbReference>
<accession>A0A813DNE8</accession>
<organism evidence="1 2">
    <name type="scientific">Polarella glacialis</name>
    <name type="common">Dinoflagellate</name>
    <dbReference type="NCBI Taxonomy" id="89957"/>
    <lineage>
        <taxon>Eukaryota</taxon>
        <taxon>Sar</taxon>
        <taxon>Alveolata</taxon>
        <taxon>Dinophyceae</taxon>
        <taxon>Suessiales</taxon>
        <taxon>Suessiaceae</taxon>
        <taxon>Polarella</taxon>
    </lineage>
</organism>
<name>A0A813DNE8_POLGL</name>
<sequence>MDQYQDTCVAVQGVIQCAGSLRLANCIGSERARELETQATNTLLVLTSSHGPIKTLLALNEAAELVCQLASACIALVDAVNLDLAANMMECFDQVGLIIWGFSVDVAEIISFSLAAVASLLRIGSFDMSIPSHRFAKRSQFSTCLEVVLSDLDCISMQIYGGLCRFDVDQGGSSASSEESRLVRAFQSICVWTLAILYHFEGSGQLQAALLWEWASSDPLWALVLARGVLCFQPGDTEEIHLLLPDNLAILKEAVTGSVLGLHGLAIAFSHELEANIIADDLDGGFPMAHRIVGLDLHRARLALAVVDCNLIEALLGHLLAPCTGMGPWLPALVSFLAALSRQPQGDAAAWAQVAVQDEAQGCGGADGIVTLADAQGVADALAAEASGHSHSLWGLLMSVPPISGSPGFFWDCAILACAVPAPAEQCRDFIHGCFFQAPWADLGPSSLAALCLLAANCCVEPQEPLSAALAQLTPEAKASAARHLARRAPLNSRSEVLLPLWGFCSDAKEDLHLASGVAAPETSAQE</sequence>
<dbReference type="AlphaFoldDB" id="A0A813DNE8"/>
<reference evidence="1" key="1">
    <citation type="submission" date="2021-02" db="EMBL/GenBank/DDBJ databases">
        <authorList>
            <person name="Dougan E. K."/>
            <person name="Rhodes N."/>
            <person name="Thang M."/>
            <person name="Chan C."/>
        </authorList>
    </citation>
    <scope>NUCLEOTIDE SEQUENCE</scope>
</reference>
<feature type="non-terminal residue" evidence="1">
    <location>
        <position position="527"/>
    </location>
</feature>
<evidence type="ECO:0000313" key="1">
    <source>
        <dbReference type="EMBL" id="CAE8589407.1"/>
    </source>
</evidence>
<keyword evidence="2" id="KW-1185">Reference proteome</keyword>
<evidence type="ECO:0000313" key="2">
    <source>
        <dbReference type="Proteomes" id="UP000654075"/>
    </source>
</evidence>